<dbReference type="GO" id="GO:1990904">
    <property type="term" value="C:ribonucleoprotein complex"/>
    <property type="evidence" value="ECO:0007669"/>
    <property type="project" value="UniProtKB-KW"/>
</dbReference>
<organism evidence="7 10">
    <name type="scientific">Porphyromonas macacae</name>
    <dbReference type="NCBI Taxonomy" id="28115"/>
    <lineage>
        <taxon>Bacteria</taxon>
        <taxon>Pseudomonadati</taxon>
        <taxon>Bacteroidota</taxon>
        <taxon>Bacteroidia</taxon>
        <taxon>Bacteroidales</taxon>
        <taxon>Porphyromonadaceae</taxon>
        <taxon>Porphyromonas</taxon>
    </lineage>
</organism>
<dbReference type="RefSeq" id="WP_018360586.1">
    <property type="nucleotide sequence ID" value="NZ_JASBZX010000007.1"/>
</dbReference>
<gene>
    <name evidence="6 8" type="primary">rpsF</name>
    <name evidence="7" type="ORF">HQ47_06295</name>
    <name evidence="9" type="ORF">NCTC11632_01774</name>
    <name evidence="8" type="ORF">NCTC13100_01030</name>
</gene>
<dbReference type="InterPro" id="IPR014717">
    <property type="entry name" value="Transl_elong_EF1B/ribsomal_bS6"/>
</dbReference>
<dbReference type="InterPro" id="IPR035980">
    <property type="entry name" value="Ribosomal_bS6_sf"/>
</dbReference>
<dbReference type="GO" id="GO:0070181">
    <property type="term" value="F:small ribosomal subunit rRNA binding"/>
    <property type="evidence" value="ECO:0007669"/>
    <property type="project" value="TreeGrafter"/>
</dbReference>
<dbReference type="InterPro" id="IPR000529">
    <property type="entry name" value="Ribosomal_bS6"/>
</dbReference>
<accession>A0A0A2E4Q9</accession>
<dbReference type="GO" id="GO:0005737">
    <property type="term" value="C:cytoplasm"/>
    <property type="evidence" value="ECO:0007669"/>
    <property type="project" value="UniProtKB-ARBA"/>
</dbReference>
<comment type="similarity">
    <text evidence="1 6">Belongs to the bacterial ribosomal protein bS6 family.</text>
</comment>
<dbReference type="EMBL" id="UGTF01000002">
    <property type="protein sequence ID" value="SUB89654.1"/>
    <property type="molecule type" value="Genomic_DNA"/>
</dbReference>
<evidence type="ECO:0000313" key="11">
    <source>
        <dbReference type="Proteomes" id="UP000254156"/>
    </source>
</evidence>
<dbReference type="Proteomes" id="UP000254156">
    <property type="component" value="Unassembled WGS sequence"/>
</dbReference>
<evidence type="ECO:0000256" key="2">
    <source>
        <dbReference type="ARBA" id="ARBA00022980"/>
    </source>
</evidence>
<name>A0A0A2E4Q9_9PORP</name>
<evidence type="ECO:0000256" key="3">
    <source>
        <dbReference type="ARBA" id="ARBA00023274"/>
    </source>
</evidence>
<keyword evidence="6" id="KW-0694">RNA-binding</keyword>
<reference evidence="7 10" key="1">
    <citation type="submission" date="2014-09" db="EMBL/GenBank/DDBJ databases">
        <title>Draft Genome Sequence of Porphyromonas macacae COT-192_OH2859.</title>
        <authorList>
            <person name="Wallis C."/>
            <person name="Deusch O."/>
            <person name="O'Flynn C."/>
            <person name="Davis I."/>
            <person name="Horsfall A."/>
            <person name="Kirkwood N."/>
            <person name="Harris S."/>
            <person name="Eisen J.A."/>
            <person name="Coil D.A."/>
            <person name="Darling A.E."/>
            <person name="Jospin G."/>
            <person name="Alexiev A."/>
        </authorList>
    </citation>
    <scope>NUCLEOTIDE SEQUENCE [LARGE SCALE GENOMIC DNA]</scope>
    <source>
        <strain evidence="10">COT-192 OH2859</strain>
        <strain evidence="7">COT-192_OH2859</strain>
    </source>
</reference>
<dbReference type="Proteomes" id="UP000030103">
    <property type="component" value="Unassembled WGS sequence"/>
</dbReference>
<dbReference type="Pfam" id="PF01250">
    <property type="entry name" value="Ribosomal_S6"/>
    <property type="match status" value="1"/>
</dbReference>
<evidence type="ECO:0000313" key="12">
    <source>
        <dbReference type="Proteomes" id="UP000254263"/>
    </source>
</evidence>
<evidence type="ECO:0000313" key="8">
    <source>
        <dbReference type="EMBL" id="SUB77882.1"/>
    </source>
</evidence>
<dbReference type="eggNOG" id="COG0360">
    <property type="taxonomic scope" value="Bacteria"/>
</dbReference>
<dbReference type="Proteomes" id="UP000254263">
    <property type="component" value="Unassembled WGS sequence"/>
</dbReference>
<dbReference type="GO" id="GO:0003735">
    <property type="term" value="F:structural constituent of ribosome"/>
    <property type="evidence" value="ECO:0007669"/>
    <property type="project" value="InterPro"/>
</dbReference>
<evidence type="ECO:0000256" key="4">
    <source>
        <dbReference type="ARBA" id="ARBA00035104"/>
    </source>
</evidence>
<dbReference type="AlphaFoldDB" id="A0A0A2E4Q9"/>
<comment type="function">
    <text evidence="4 6">Binds together with bS18 to 16S ribosomal RNA.</text>
</comment>
<sequence length="116" mass="13738">MNNYETVFILTPVLSEPQMKEAVEKFTDLLRKEGAEIVNEENWGLKKLAYPIDKKSTGFYHFVEFKAEPQTIALLETNYRRDERVIRFLTFRQDKFAAEYAAKRRGLKQQSNKEQN</sequence>
<keyword evidence="3 6" id="KW-0687">Ribonucleoprotein</keyword>
<evidence type="ECO:0000256" key="6">
    <source>
        <dbReference type="HAMAP-Rule" id="MF_00360"/>
    </source>
</evidence>
<keyword evidence="6" id="KW-0699">rRNA-binding</keyword>
<dbReference type="EMBL" id="UGTI01000001">
    <property type="protein sequence ID" value="SUB77882.1"/>
    <property type="molecule type" value="Genomic_DNA"/>
</dbReference>
<dbReference type="NCBIfam" id="TIGR00166">
    <property type="entry name" value="S6"/>
    <property type="match status" value="1"/>
</dbReference>
<dbReference type="PANTHER" id="PTHR21011:SF1">
    <property type="entry name" value="SMALL RIBOSOMAL SUBUNIT PROTEIN BS6M"/>
    <property type="match status" value="1"/>
</dbReference>
<reference evidence="11 12" key="2">
    <citation type="submission" date="2018-06" db="EMBL/GenBank/DDBJ databases">
        <authorList>
            <consortium name="Pathogen Informatics"/>
            <person name="Doyle S."/>
        </authorList>
    </citation>
    <scope>NUCLEOTIDE SEQUENCE [LARGE SCALE GENOMIC DNA]</scope>
    <source>
        <strain evidence="9 11">NCTC11632</strain>
        <strain evidence="8 12">NCTC13100</strain>
    </source>
</reference>
<keyword evidence="2 6" id="KW-0689">Ribosomal protein</keyword>
<evidence type="ECO:0000313" key="10">
    <source>
        <dbReference type="Proteomes" id="UP000030103"/>
    </source>
</evidence>
<dbReference type="OrthoDB" id="9812702at2"/>
<dbReference type="InterPro" id="IPR020814">
    <property type="entry name" value="Ribosomal_S6_plastid/chlpt"/>
</dbReference>
<evidence type="ECO:0000256" key="1">
    <source>
        <dbReference type="ARBA" id="ARBA00009512"/>
    </source>
</evidence>
<dbReference type="SUPFAM" id="SSF54995">
    <property type="entry name" value="Ribosomal protein S6"/>
    <property type="match status" value="1"/>
</dbReference>
<dbReference type="GO" id="GO:0006412">
    <property type="term" value="P:translation"/>
    <property type="evidence" value="ECO:0007669"/>
    <property type="project" value="UniProtKB-UniRule"/>
</dbReference>
<keyword evidence="10" id="KW-1185">Reference proteome</keyword>
<dbReference type="STRING" id="28115.HQ47_06295"/>
<evidence type="ECO:0000256" key="5">
    <source>
        <dbReference type="ARBA" id="ARBA00035294"/>
    </source>
</evidence>
<dbReference type="GO" id="GO:0005840">
    <property type="term" value="C:ribosome"/>
    <property type="evidence" value="ECO:0007669"/>
    <property type="project" value="UniProtKB-KW"/>
</dbReference>
<dbReference type="HAMAP" id="MF_00360">
    <property type="entry name" value="Ribosomal_bS6"/>
    <property type="match status" value="1"/>
</dbReference>
<protein>
    <recommendedName>
        <fullName evidence="5 6">Small ribosomal subunit protein bS6</fullName>
    </recommendedName>
</protein>
<evidence type="ECO:0000313" key="9">
    <source>
        <dbReference type="EMBL" id="SUB89654.1"/>
    </source>
</evidence>
<dbReference type="Gene3D" id="3.30.70.60">
    <property type="match status" value="1"/>
</dbReference>
<dbReference type="CDD" id="cd00473">
    <property type="entry name" value="bS6"/>
    <property type="match status" value="1"/>
</dbReference>
<evidence type="ECO:0000313" key="7">
    <source>
        <dbReference type="EMBL" id="KGN73853.1"/>
    </source>
</evidence>
<dbReference type="PANTHER" id="PTHR21011">
    <property type="entry name" value="MITOCHONDRIAL 28S RIBOSOMAL PROTEIN S6"/>
    <property type="match status" value="1"/>
</dbReference>
<proteinExistence type="inferred from homology"/>
<dbReference type="EMBL" id="JRFA01000017">
    <property type="protein sequence ID" value="KGN73853.1"/>
    <property type="molecule type" value="Genomic_DNA"/>
</dbReference>